<protein>
    <submittedName>
        <fullName evidence="1">Uncharacterized protein</fullName>
    </submittedName>
</protein>
<comment type="caution">
    <text evidence="1">The sequence shown here is derived from an EMBL/GenBank/DDBJ whole genome shotgun (WGS) entry which is preliminary data.</text>
</comment>
<accession>A0ACB6V386</accession>
<proteinExistence type="predicted"/>
<sequence>MPSTTTTAPIIATQQEKLPDALKDGPASLPEPDFGQPEPSESARVLAAPSAAVANGITHIDSFNPDEERAPVAEKSPSISSLSSLSSSSPEPSHDLLPPVAAQGTVNLPAHEDDDDDDLGESEAETERLDPGELKALDELESKQQRVSTLHRIEEIALQKEIIAEVSPELLNQEAAIADVPSSPVLKKRPLQDDEEAHSAASSAESKQSEERPKRLKSDSLPEPPVLSDTLDKAPEIVTEKPTPSEHESAPDADVDEEIDDVTATEPEERAPSEEDIQAQRKEAISFLTEIEVEFAKLRDSIHADKMARFVAEIEMCAEGTHPDLASTYTQIENLRNEKIRRAEKRREYERICIDNQIRASRDQLHQQYLKDTADTRANLLLKTTEEWYRVNRERRVMDALVPEYGYRVSKEVAVQTVERKARDKEVQVLSDLGRDVGFPAAPEMKAGTEEEIEEDLQLLNMAMAQRRF</sequence>
<evidence type="ECO:0000313" key="1">
    <source>
        <dbReference type="EMBL" id="KAF5096439.1"/>
    </source>
</evidence>
<evidence type="ECO:0000313" key="2">
    <source>
        <dbReference type="Proteomes" id="UP000744676"/>
    </source>
</evidence>
<gene>
    <name evidence="1" type="ORF">D0Z00_002771</name>
</gene>
<organism evidence="1 2">
    <name type="scientific">Geotrichum galactomycetum</name>
    <dbReference type="NCBI Taxonomy" id="27317"/>
    <lineage>
        <taxon>Eukaryota</taxon>
        <taxon>Fungi</taxon>
        <taxon>Dikarya</taxon>
        <taxon>Ascomycota</taxon>
        <taxon>Saccharomycotina</taxon>
        <taxon>Dipodascomycetes</taxon>
        <taxon>Dipodascales</taxon>
        <taxon>Dipodascaceae</taxon>
        <taxon>Geotrichum</taxon>
    </lineage>
</organism>
<dbReference type="Proteomes" id="UP000744676">
    <property type="component" value="Unassembled WGS sequence"/>
</dbReference>
<reference evidence="1 2" key="1">
    <citation type="journal article" date="2020" name="Front. Microbiol.">
        <title>Phenotypic and Genetic Characterization of the Cheese Ripening Yeast Geotrichum candidum.</title>
        <authorList>
            <person name="Perkins V."/>
            <person name="Vignola S."/>
            <person name="Lessard M.H."/>
            <person name="Plante P.L."/>
            <person name="Corbeil J."/>
            <person name="Dugat-Bony E."/>
            <person name="Frenette M."/>
            <person name="Labrie S."/>
        </authorList>
    </citation>
    <scope>NUCLEOTIDE SEQUENCE [LARGE SCALE GENOMIC DNA]</scope>
    <source>
        <strain evidence="1 2">LMA-1147</strain>
    </source>
</reference>
<name>A0ACB6V386_9ASCO</name>
<keyword evidence="2" id="KW-1185">Reference proteome</keyword>
<dbReference type="EMBL" id="QVQA01000089">
    <property type="protein sequence ID" value="KAF5096439.1"/>
    <property type="molecule type" value="Genomic_DNA"/>
</dbReference>